<gene>
    <name evidence="1" type="ORF">PS833_01511</name>
</gene>
<dbReference type="EMBL" id="CABVHU010000003">
    <property type="protein sequence ID" value="VVN86475.1"/>
    <property type="molecule type" value="Genomic_DNA"/>
</dbReference>
<dbReference type="Proteomes" id="UP000409037">
    <property type="component" value="Unassembled WGS sequence"/>
</dbReference>
<organism evidence="1 2">
    <name type="scientific">Pseudomonas fluorescens</name>
    <dbReference type="NCBI Taxonomy" id="294"/>
    <lineage>
        <taxon>Bacteria</taxon>
        <taxon>Pseudomonadati</taxon>
        <taxon>Pseudomonadota</taxon>
        <taxon>Gammaproteobacteria</taxon>
        <taxon>Pseudomonadales</taxon>
        <taxon>Pseudomonadaceae</taxon>
        <taxon>Pseudomonas</taxon>
    </lineage>
</organism>
<name>A0A5E7LGC1_PSEFL</name>
<reference evidence="1 2" key="1">
    <citation type="submission" date="2019-09" db="EMBL/GenBank/DDBJ databases">
        <authorList>
            <person name="Chandra G."/>
            <person name="Truman W A."/>
        </authorList>
    </citation>
    <scope>NUCLEOTIDE SEQUENCE [LARGE SCALE GENOMIC DNA]</scope>
    <source>
        <strain evidence="1">PS833</strain>
    </source>
</reference>
<accession>A0A5E7LGC1</accession>
<sequence>MTLFVGASGAAIRLAGEGSLEGAFAGKPGSYGADFQPRLAR</sequence>
<proteinExistence type="predicted"/>
<evidence type="ECO:0000313" key="1">
    <source>
        <dbReference type="EMBL" id="VVN86475.1"/>
    </source>
</evidence>
<dbReference type="AlphaFoldDB" id="A0A5E7LGC1"/>
<protein>
    <submittedName>
        <fullName evidence="1">Uncharacterized protein</fullName>
    </submittedName>
</protein>
<evidence type="ECO:0000313" key="2">
    <source>
        <dbReference type="Proteomes" id="UP000409037"/>
    </source>
</evidence>